<sequence length="110" mass="11257">MTAPSFEVDPDDLTAHASHLDGLVDRLNTAHGATGSAMSADAYGLLCAFLPPIVNPAGERAAEAIKAAGEGVQATADNVRSAAKSYVDGDKTNAEPFKADFKALDIGGKQ</sequence>
<organism evidence="1 2">
    <name type="scientific">Amycolatopsis thailandensis</name>
    <dbReference type="NCBI Taxonomy" id="589330"/>
    <lineage>
        <taxon>Bacteria</taxon>
        <taxon>Bacillati</taxon>
        <taxon>Actinomycetota</taxon>
        <taxon>Actinomycetes</taxon>
        <taxon>Pseudonocardiales</taxon>
        <taxon>Pseudonocardiaceae</taxon>
        <taxon>Amycolatopsis</taxon>
    </lineage>
</organism>
<gene>
    <name evidence="1" type="ORF">CFP71_00185</name>
</gene>
<dbReference type="OrthoDB" id="3402696at2"/>
<keyword evidence="2" id="KW-1185">Reference proteome</keyword>
<dbReference type="InterPro" id="IPR022536">
    <property type="entry name" value="EspC"/>
</dbReference>
<accession>A0A229SJ61</accession>
<evidence type="ECO:0000313" key="1">
    <source>
        <dbReference type="EMBL" id="OXM58942.1"/>
    </source>
</evidence>
<protein>
    <submittedName>
        <fullName evidence="1">ESX-1 secretion-associated protein</fullName>
    </submittedName>
</protein>
<name>A0A229SJ61_9PSEU</name>
<dbReference type="Pfam" id="PF10824">
    <property type="entry name" value="T7SS_ESX_EspC"/>
    <property type="match status" value="1"/>
</dbReference>
<dbReference type="EMBL" id="NMQT01000002">
    <property type="protein sequence ID" value="OXM58942.1"/>
    <property type="molecule type" value="Genomic_DNA"/>
</dbReference>
<reference evidence="1 2" key="1">
    <citation type="submission" date="2017-07" db="EMBL/GenBank/DDBJ databases">
        <title>Amycolatopsis thailandensis Genome sequencing and assembly.</title>
        <authorList>
            <person name="Kaur N."/>
            <person name="Mayilraj S."/>
        </authorList>
    </citation>
    <scope>NUCLEOTIDE SEQUENCE [LARGE SCALE GENOMIC DNA]</scope>
    <source>
        <strain evidence="1 2">JCM 16380</strain>
    </source>
</reference>
<evidence type="ECO:0000313" key="2">
    <source>
        <dbReference type="Proteomes" id="UP000215223"/>
    </source>
</evidence>
<comment type="caution">
    <text evidence="1">The sequence shown here is derived from an EMBL/GenBank/DDBJ whole genome shotgun (WGS) entry which is preliminary data.</text>
</comment>
<proteinExistence type="predicted"/>
<dbReference type="GO" id="GO:0009306">
    <property type="term" value="P:protein secretion"/>
    <property type="evidence" value="ECO:0007669"/>
    <property type="project" value="InterPro"/>
</dbReference>
<dbReference type="Proteomes" id="UP000215223">
    <property type="component" value="Unassembled WGS sequence"/>
</dbReference>
<dbReference type="RefSeq" id="WP_093931768.1">
    <property type="nucleotide sequence ID" value="NZ_NMQT01000002.1"/>
</dbReference>
<dbReference type="AlphaFoldDB" id="A0A229SJ61"/>